<dbReference type="InterPro" id="IPR056100">
    <property type="entry name" value="DUF7683"/>
</dbReference>
<dbReference type="AlphaFoldDB" id="A0A3B0XX90"/>
<evidence type="ECO:0000313" key="2">
    <source>
        <dbReference type="EMBL" id="VAW60796.1"/>
    </source>
</evidence>
<evidence type="ECO:0000259" key="1">
    <source>
        <dbReference type="Pfam" id="PF24731"/>
    </source>
</evidence>
<dbReference type="GO" id="GO:0030153">
    <property type="term" value="P:bacteriocin immunity"/>
    <property type="evidence" value="ECO:0007669"/>
    <property type="project" value="InterPro"/>
</dbReference>
<sequence length="120" mass="13686">MSTKQRCDNASLLKQSTSSCDSPIETGAACELILNWYKINSKSLSGEEMLPRLNIQTLMKVLGNPAWNRVYHCWVIQARHMPRLQHFIKHRFDTDKFVYFIEAYNSQGSAPATELAKPAP</sequence>
<organism evidence="2">
    <name type="scientific">hydrothermal vent metagenome</name>
    <dbReference type="NCBI Taxonomy" id="652676"/>
    <lineage>
        <taxon>unclassified sequences</taxon>
        <taxon>metagenomes</taxon>
        <taxon>ecological metagenomes</taxon>
    </lineage>
</organism>
<dbReference type="GO" id="GO:0015643">
    <property type="term" value="F:toxic substance binding"/>
    <property type="evidence" value="ECO:0007669"/>
    <property type="project" value="InterPro"/>
</dbReference>
<feature type="domain" description="DUF7683" evidence="1">
    <location>
        <begin position="33"/>
        <end position="102"/>
    </location>
</feature>
<dbReference type="EMBL" id="UOFG01000132">
    <property type="protein sequence ID" value="VAW60796.1"/>
    <property type="molecule type" value="Genomic_DNA"/>
</dbReference>
<accession>A0A3B0XX90</accession>
<name>A0A3B0XX90_9ZZZZ</name>
<dbReference type="Pfam" id="PF24731">
    <property type="entry name" value="DUF7683"/>
    <property type="match status" value="1"/>
</dbReference>
<proteinExistence type="predicted"/>
<reference evidence="2" key="1">
    <citation type="submission" date="2018-06" db="EMBL/GenBank/DDBJ databases">
        <authorList>
            <person name="Zhirakovskaya E."/>
        </authorList>
    </citation>
    <scope>NUCLEOTIDE SEQUENCE</scope>
</reference>
<dbReference type="Gene3D" id="3.10.50.20">
    <property type="entry name" value="Cloacin immunity protein"/>
    <property type="match status" value="1"/>
</dbReference>
<gene>
    <name evidence="2" type="ORF">MNBD_GAMMA11-3166</name>
</gene>
<dbReference type="InterPro" id="IPR036528">
    <property type="entry name" value="Cloacn_immnty_sf"/>
</dbReference>
<protein>
    <recommendedName>
        <fullName evidence="1">DUF7683 domain-containing protein</fullName>
    </recommendedName>
</protein>